<proteinExistence type="inferred from homology"/>
<feature type="region of interest" description="Disordered" evidence="6">
    <location>
        <begin position="53"/>
        <end position="87"/>
    </location>
</feature>
<feature type="compositionally biased region" description="Polar residues" evidence="6">
    <location>
        <begin position="22"/>
        <end position="33"/>
    </location>
</feature>
<feature type="compositionally biased region" description="Polar residues" evidence="6">
    <location>
        <begin position="140"/>
        <end position="158"/>
    </location>
</feature>
<feature type="region of interest" description="Disordered" evidence="6">
    <location>
        <begin position="186"/>
        <end position="209"/>
    </location>
</feature>
<keyword evidence="10" id="KW-1185">Reference proteome</keyword>
<evidence type="ECO:0000256" key="4">
    <source>
        <dbReference type="ARBA" id="ARBA00022989"/>
    </source>
</evidence>
<feature type="transmembrane region" description="Helical" evidence="7">
    <location>
        <begin position="519"/>
        <end position="539"/>
    </location>
</feature>
<evidence type="ECO:0000313" key="10">
    <source>
        <dbReference type="Proteomes" id="UP001203297"/>
    </source>
</evidence>
<evidence type="ECO:0000256" key="7">
    <source>
        <dbReference type="SAM" id="Phobius"/>
    </source>
</evidence>
<protein>
    <submittedName>
        <fullName evidence="9">Amino acid transporter</fullName>
    </submittedName>
</protein>
<feature type="transmembrane region" description="Helical" evidence="7">
    <location>
        <begin position="641"/>
        <end position="658"/>
    </location>
</feature>
<dbReference type="Pfam" id="PF01490">
    <property type="entry name" value="Aa_trans"/>
    <property type="match status" value="1"/>
</dbReference>
<evidence type="ECO:0000256" key="3">
    <source>
        <dbReference type="ARBA" id="ARBA00022692"/>
    </source>
</evidence>
<evidence type="ECO:0000313" key="9">
    <source>
        <dbReference type="EMBL" id="KAI0303608.1"/>
    </source>
</evidence>
<keyword evidence="3 7" id="KW-0812">Transmembrane</keyword>
<evidence type="ECO:0000256" key="6">
    <source>
        <dbReference type="SAM" id="MobiDB-lite"/>
    </source>
</evidence>
<comment type="similarity">
    <text evidence="2">Belongs to the amino acid/polyamine transporter 2 family.</text>
</comment>
<organism evidence="9 10">
    <name type="scientific">Multifurca ochricompacta</name>
    <dbReference type="NCBI Taxonomy" id="376703"/>
    <lineage>
        <taxon>Eukaryota</taxon>
        <taxon>Fungi</taxon>
        <taxon>Dikarya</taxon>
        <taxon>Basidiomycota</taxon>
        <taxon>Agaricomycotina</taxon>
        <taxon>Agaricomycetes</taxon>
        <taxon>Russulales</taxon>
        <taxon>Russulaceae</taxon>
        <taxon>Multifurca</taxon>
    </lineage>
</organism>
<feature type="transmembrane region" description="Helical" evidence="7">
    <location>
        <begin position="477"/>
        <end position="497"/>
    </location>
</feature>
<name>A0AAD4M736_9AGAM</name>
<feature type="transmembrane region" description="Helical" evidence="7">
    <location>
        <begin position="595"/>
        <end position="620"/>
    </location>
</feature>
<dbReference type="GO" id="GO:0015179">
    <property type="term" value="F:L-amino acid transmembrane transporter activity"/>
    <property type="evidence" value="ECO:0007669"/>
    <property type="project" value="TreeGrafter"/>
</dbReference>
<dbReference type="GO" id="GO:0005774">
    <property type="term" value="C:vacuolar membrane"/>
    <property type="evidence" value="ECO:0007669"/>
    <property type="project" value="TreeGrafter"/>
</dbReference>
<dbReference type="PANTHER" id="PTHR22950:SF666">
    <property type="entry name" value="VACUOLAR AMINO ACID TRANSPORTER 4"/>
    <property type="match status" value="1"/>
</dbReference>
<dbReference type="EMBL" id="WTXG01000008">
    <property type="protein sequence ID" value="KAI0303608.1"/>
    <property type="molecule type" value="Genomic_DNA"/>
</dbReference>
<evidence type="ECO:0000256" key="1">
    <source>
        <dbReference type="ARBA" id="ARBA00004141"/>
    </source>
</evidence>
<feature type="region of interest" description="Disordered" evidence="6">
    <location>
        <begin position="254"/>
        <end position="282"/>
    </location>
</feature>
<evidence type="ECO:0000256" key="2">
    <source>
        <dbReference type="ARBA" id="ARBA00008066"/>
    </source>
</evidence>
<feature type="transmembrane region" description="Helical" evidence="7">
    <location>
        <begin position="551"/>
        <end position="575"/>
    </location>
</feature>
<gene>
    <name evidence="9" type="ORF">B0F90DRAFT_1916600</name>
</gene>
<comment type="caution">
    <text evidence="9">The sequence shown here is derived from an EMBL/GenBank/DDBJ whole genome shotgun (WGS) entry which is preliminary data.</text>
</comment>
<feature type="compositionally biased region" description="Low complexity" evidence="6">
    <location>
        <begin position="59"/>
        <end position="75"/>
    </location>
</feature>
<feature type="compositionally biased region" description="Acidic residues" evidence="6">
    <location>
        <begin position="254"/>
        <end position="268"/>
    </location>
</feature>
<feature type="domain" description="Amino acid transporter transmembrane" evidence="8">
    <location>
        <begin position="337"/>
        <end position="718"/>
    </location>
</feature>
<feature type="transmembrane region" description="Helical" evidence="7">
    <location>
        <begin position="453"/>
        <end position="470"/>
    </location>
</feature>
<reference evidence="9" key="1">
    <citation type="journal article" date="2022" name="New Phytol.">
        <title>Evolutionary transition to the ectomycorrhizal habit in the genomes of a hyperdiverse lineage of mushroom-forming fungi.</title>
        <authorList>
            <person name="Looney B."/>
            <person name="Miyauchi S."/>
            <person name="Morin E."/>
            <person name="Drula E."/>
            <person name="Courty P.E."/>
            <person name="Kohler A."/>
            <person name="Kuo A."/>
            <person name="LaButti K."/>
            <person name="Pangilinan J."/>
            <person name="Lipzen A."/>
            <person name="Riley R."/>
            <person name="Andreopoulos W."/>
            <person name="He G."/>
            <person name="Johnson J."/>
            <person name="Nolan M."/>
            <person name="Tritt A."/>
            <person name="Barry K.W."/>
            <person name="Grigoriev I.V."/>
            <person name="Nagy L.G."/>
            <person name="Hibbett D."/>
            <person name="Henrissat B."/>
            <person name="Matheny P.B."/>
            <person name="Labbe J."/>
            <person name="Martin F.M."/>
        </authorList>
    </citation>
    <scope>NUCLEOTIDE SEQUENCE</scope>
    <source>
        <strain evidence="9">BPL690</strain>
    </source>
</reference>
<feature type="compositionally biased region" description="Polar residues" evidence="6">
    <location>
        <begin position="192"/>
        <end position="201"/>
    </location>
</feature>
<comment type="subcellular location">
    <subcellularLocation>
        <location evidence="1">Membrane</location>
        <topology evidence="1">Multi-pass membrane protein</topology>
    </subcellularLocation>
</comment>
<feature type="region of interest" description="Disordered" evidence="6">
    <location>
        <begin position="130"/>
        <end position="165"/>
    </location>
</feature>
<dbReference type="PANTHER" id="PTHR22950">
    <property type="entry name" value="AMINO ACID TRANSPORTER"/>
    <property type="match status" value="1"/>
</dbReference>
<sequence length="739" mass="80278">MSSPSKPVNIVSPRFSPASGVGTPSSRRGSSAGTPLLGTPDLRALRAQYIGTPSLQNIPPRTGTSTPRATTSTEPLVFTGGGPHRVPSISEISARRPVGVGLGLDDVPTPDTTVDIDNLPEEEKVKVLRKHLVSREERQGNYNNGSDDGLSRQSSTSHLARMRQESSEAFRHNIYKWQLDQRRQARPRSVSFAGSTRTTPNPAFEHIHEPGGFRRNYVLLQGTGGEDGEQPRILNNFIDFLYIFGHFAGEDLEEIEEEDEEAVDEDEESYRQPSGSQDTATLQRGAEAARGSLVRILAEAPPSKSAISEASPLLPRASSLQRTRSKRRRASVSHGDATVGQAVLMLLKSFVGTGVLFLGKAFFNGGLLFSSLTLSAIALISLYSFLLLIKTKFVVSGSFGDLGGTLYGPWMRYAILSSIAISQIGFVAAYTIFVAENLQSFVLAASRCTTLIPVQYLILMQLIIFLPLALVRNLAKLSTLALVADVFILAGLVYIFGSEAGVIAQRGIAKVEMFNPKDFPLLIGTAVFSFEGIGLVIPITDSMREPHKFPVVLSGVMIFLLFLFGGAGALSYMAFGPDIKTVVLVNLDSSSRLTQAVQFLYSLAILLSVPLQLFPAVRIMENGLFTRSGKMDWSVKWQKNAFRFLVVMGCTALSWVGARDLDKFVAFIGSFACVPLSYVYPAMLHYKACARTWKQKAADIALGVFGVAAAVYTTTQTLILMAQPEAPASPIGNCDIRRF</sequence>
<keyword evidence="5 7" id="KW-0472">Membrane</keyword>
<feature type="compositionally biased region" description="Polar residues" evidence="6">
    <location>
        <begin position="271"/>
        <end position="282"/>
    </location>
</feature>
<dbReference type="AlphaFoldDB" id="A0AAD4M736"/>
<feature type="region of interest" description="Disordered" evidence="6">
    <location>
        <begin position="307"/>
        <end position="331"/>
    </location>
</feature>
<feature type="region of interest" description="Disordered" evidence="6">
    <location>
        <begin position="1"/>
        <end position="38"/>
    </location>
</feature>
<evidence type="ECO:0000259" key="8">
    <source>
        <dbReference type="Pfam" id="PF01490"/>
    </source>
</evidence>
<feature type="transmembrane region" description="Helical" evidence="7">
    <location>
        <begin position="664"/>
        <end position="686"/>
    </location>
</feature>
<dbReference type="Proteomes" id="UP001203297">
    <property type="component" value="Unassembled WGS sequence"/>
</dbReference>
<feature type="transmembrane region" description="Helical" evidence="7">
    <location>
        <begin position="410"/>
        <end position="433"/>
    </location>
</feature>
<accession>A0AAD4M736</accession>
<feature type="transmembrane region" description="Helical" evidence="7">
    <location>
        <begin position="698"/>
        <end position="722"/>
    </location>
</feature>
<keyword evidence="4 7" id="KW-1133">Transmembrane helix</keyword>
<evidence type="ECO:0000256" key="5">
    <source>
        <dbReference type="ARBA" id="ARBA00023136"/>
    </source>
</evidence>
<dbReference type="InterPro" id="IPR013057">
    <property type="entry name" value="AA_transpt_TM"/>
</dbReference>
<feature type="transmembrane region" description="Helical" evidence="7">
    <location>
        <begin position="365"/>
        <end position="389"/>
    </location>
</feature>